<sequence length="266" mass="29906">MNYLDLSKIVQDIRRNILYMNNRSRASHTGSALSIVELLVVLYFKILRIDPENPYKPDRDRFILSKAHASAALYAVLAKRGFFSEEWLKKFHVDGGILPGHLDKTSAPGIEVSAGSLGHGLSIGIGMALAGKLDKSDYKVYVLCGDGEINEGSIWEGILFAGAKKLDNLTLIIDYNKWQAYGKTNEVINLEPLSLKLKSFNWYPVEIDGHSFEEIEDALNLKVSQPKAIIAHTIKGKGISFMEDRLEWHYKSPNEEELKKALEELE</sequence>
<dbReference type="SUPFAM" id="SSF52518">
    <property type="entry name" value="Thiamin diphosphate-binding fold (THDP-binding)"/>
    <property type="match status" value="1"/>
</dbReference>
<dbReference type="CDD" id="cd02012">
    <property type="entry name" value="TPP_TK"/>
    <property type="match status" value="1"/>
</dbReference>
<dbReference type="EMBL" id="DRBS01000070">
    <property type="protein sequence ID" value="HDD43585.1"/>
    <property type="molecule type" value="Genomic_DNA"/>
</dbReference>
<dbReference type="Pfam" id="PF00456">
    <property type="entry name" value="Transketolase_N"/>
    <property type="match status" value="1"/>
</dbReference>
<dbReference type="Gene3D" id="3.40.50.970">
    <property type="match status" value="1"/>
</dbReference>
<proteinExistence type="predicted"/>
<accession>A0A7C0U299</accession>
<dbReference type="InterPro" id="IPR005474">
    <property type="entry name" value="Transketolase_N"/>
</dbReference>
<dbReference type="InterPro" id="IPR029061">
    <property type="entry name" value="THDP-binding"/>
</dbReference>
<dbReference type="Proteomes" id="UP000886289">
    <property type="component" value="Unassembled WGS sequence"/>
</dbReference>
<reference evidence="2" key="1">
    <citation type="journal article" date="2020" name="mSystems">
        <title>Genome- and Community-Level Interaction Insights into Carbon Utilization and Element Cycling Functions of Hydrothermarchaeota in Hydrothermal Sediment.</title>
        <authorList>
            <person name="Zhou Z."/>
            <person name="Liu Y."/>
            <person name="Xu W."/>
            <person name="Pan J."/>
            <person name="Luo Z.H."/>
            <person name="Li M."/>
        </authorList>
    </citation>
    <scope>NUCLEOTIDE SEQUENCE [LARGE SCALE GENOMIC DNA]</scope>
    <source>
        <strain evidence="2">HyVt-233</strain>
    </source>
</reference>
<organism evidence="2">
    <name type="scientific">Desulfofervidus auxilii</name>
    <dbReference type="NCBI Taxonomy" id="1621989"/>
    <lineage>
        <taxon>Bacteria</taxon>
        <taxon>Pseudomonadati</taxon>
        <taxon>Thermodesulfobacteriota</taxon>
        <taxon>Candidatus Desulfofervidia</taxon>
        <taxon>Candidatus Desulfofervidales</taxon>
        <taxon>Candidatus Desulfofervidaceae</taxon>
        <taxon>Candidatus Desulfofervidus</taxon>
    </lineage>
</organism>
<feature type="domain" description="Transketolase N-terminal" evidence="1">
    <location>
        <begin position="9"/>
        <end position="261"/>
    </location>
</feature>
<protein>
    <submittedName>
        <fullName evidence="2">Transketolase</fullName>
    </submittedName>
</protein>
<name>A0A7C0U299_DESA2</name>
<evidence type="ECO:0000259" key="1">
    <source>
        <dbReference type="Pfam" id="PF00456"/>
    </source>
</evidence>
<comment type="caution">
    <text evidence="2">The sequence shown here is derived from an EMBL/GenBank/DDBJ whole genome shotgun (WGS) entry which is preliminary data.</text>
</comment>
<dbReference type="PANTHER" id="PTHR47514:SF2">
    <property type="entry name" value="TRANSKETOLASE"/>
    <property type="match status" value="1"/>
</dbReference>
<dbReference type="PANTHER" id="PTHR47514">
    <property type="entry name" value="TRANSKETOLASE N-TERMINAL SECTION-RELATED"/>
    <property type="match status" value="1"/>
</dbReference>
<gene>
    <name evidence="2" type="ORF">ENG63_01805</name>
</gene>
<dbReference type="AlphaFoldDB" id="A0A7C0U299"/>
<evidence type="ECO:0000313" key="2">
    <source>
        <dbReference type="EMBL" id="HDD43585.1"/>
    </source>
</evidence>